<dbReference type="EMBL" id="CAKLBY020000035">
    <property type="protein sequence ID" value="CAK7910443.1"/>
    <property type="molecule type" value="Genomic_DNA"/>
</dbReference>
<dbReference type="GO" id="GO:0016035">
    <property type="term" value="C:zeta DNA polymerase complex"/>
    <property type="evidence" value="ECO:0007669"/>
    <property type="project" value="TreeGrafter"/>
</dbReference>
<dbReference type="PANTHER" id="PTHR11842:SF10">
    <property type="entry name" value="MITOTIC SPINDLE ASSEMBLY CHECKPOINT PROTEIN MAD2B"/>
    <property type="match status" value="1"/>
</dbReference>
<protein>
    <recommendedName>
        <fullName evidence="1">HORMA domain-containing protein</fullName>
    </recommendedName>
</protein>
<dbReference type="Gene3D" id="3.30.900.10">
    <property type="entry name" value="HORMA domain"/>
    <property type="match status" value="1"/>
</dbReference>
<accession>A0AAV1TC45</accession>
<dbReference type="PROSITE" id="PS50815">
    <property type="entry name" value="HORMA"/>
    <property type="match status" value="1"/>
</dbReference>
<dbReference type="Proteomes" id="UP001162060">
    <property type="component" value="Unassembled WGS sequence"/>
</dbReference>
<dbReference type="InterPro" id="IPR045091">
    <property type="entry name" value="Mad2-like"/>
</dbReference>
<dbReference type="InterPro" id="IPR036570">
    <property type="entry name" value="HORMA_dom_sf"/>
</dbReference>
<feature type="domain" description="HORMA" evidence="1">
    <location>
        <begin position="10"/>
        <end position="213"/>
    </location>
</feature>
<organism evidence="2 3">
    <name type="scientific">Peronospora matthiolae</name>
    <dbReference type="NCBI Taxonomy" id="2874970"/>
    <lineage>
        <taxon>Eukaryota</taxon>
        <taxon>Sar</taxon>
        <taxon>Stramenopiles</taxon>
        <taxon>Oomycota</taxon>
        <taxon>Peronosporomycetes</taxon>
        <taxon>Peronosporales</taxon>
        <taxon>Peronosporaceae</taxon>
        <taxon>Peronospora</taxon>
    </lineage>
</organism>
<dbReference type="AlphaFoldDB" id="A0AAV1TC45"/>
<name>A0AAV1TC45_9STRA</name>
<proteinExistence type="predicted"/>
<reference evidence="2" key="1">
    <citation type="submission" date="2024-01" db="EMBL/GenBank/DDBJ databases">
        <authorList>
            <person name="Webb A."/>
        </authorList>
    </citation>
    <scope>NUCLEOTIDE SEQUENCE</scope>
    <source>
        <strain evidence="2">Pm1</strain>
    </source>
</reference>
<gene>
    <name evidence="2" type="ORF">PM001_LOCUS4147</name>
</gene>
<dbReference type="SUPFAM" id="SSF56019">
    <property type="entry name" value="The spindle assembly checkpoint protein mad2"/>
    <property type="match status" value="1"/>
</dbReference>
<evidence type="ECO:0000313" key="3">
    <source>
        <dbReference type="Proteomes" id="UP001162060"/>
    </source>
</evidence>
<evidence type="ECO:0000313" key="2">
    <source>
        <dbReference type="EMBL" id="CAK7910443.1"/>
    </source>
</evidence>
<comment type="caution">
    <text evidence="2">The sequence shown here is derived from an EMBL/GenBank/DDBJ whole genome shotgun (WGS) entry which is preliminary data.</text>
</comment>
<evidence type="ECO:0000259" key="1">
    <source>
        <dbReference type="PROSITE" id="PS50815"/>
    </source>
</evidence>
<dbReference type="InterPro" id="IPR003511">
    <property type="entry name" value="HORMA_dom"/>
</dbReference>
<sequence>METNLTNMRGTLTDLVLEFLEAAVHEFLFAWHVYPKEAFEQRVMYGVPIHMIRHPLLCHYIHSMLSGCRTWLSKGELEKFCVVLVSERGLPLETLALEPGWTTSFSEVEDLDKDRPLPLLQLEESFRAGMVALVATSVSKIADQTDRLKPHTFRILVQTVEDAGNRETVINDDNVSRSWLPADSFWYNNQMKEKEILPVRAIQSAATPVRLLVYIEKHLPASRTKASE</sequence>
<dbReference type="PANTHER" id="PTHR11842">
    <property type="entry name" value="MITOTIC SPINDLE ASSEMBLY CHECKPOINT PROTEIN MAD2"/>
    <property type="match status" value="1"/>
</dbReference>